<reference evidence="1" key="1">
    <citation type="journal article" date="2015" name="Nature">
        <title>Complex archaea that bridge the gap between prokaryotes and eukaryotes.</title>
        <authorList>
            <person name="Spang A."/>
            <person name="Saw J.H."/>
            <person name="Jorgensen S.L."/>
            <person name="Zaremba-Niedzwiedzka K."/>
            <person name="Martijn J."/>
            <person name="Lind A.E."/>
            <person name="van Eijk R."/>
            <person name="Schleper C."/>
            <person name="Guy L."/>
            <person name="Ettema T.J."/>
        </authorList>
    </citation>
    <scope>NUCLEOTIDE SEQUENCE</scope>
</reference>
<gene>
    <name evidence="1" type="ORF">LCGC14_2907410</name>
</gene>
<name>A0A0F9A0B0_9ZZZZ</name>
<feature type="non-terminal residue" evidence="1">
    <location>
        <position position="1"/>
    </location>
</feature>
<proteinExistence type="predicted"/>
<dbReference type="EMBL" id="LAZR01057431">
    <property type="protein sequence ID" value="KKK72084.1"/>
    <property type="molecule type" value="Genomic_DNA"/>
</dbReference>
<dbReference type="AlphaFoldDB" id="A0A0F9A0B0"/>
<protein>
    <submittedName>
        <fullName evidence="1">Uncharacterized protein</fullName>
    </submittedName>
</protein>
<evidence type="ECO:0000313" key="1">
    <source>
        <dbReference type="EMBL" id="KKK72084.1"/>
    </source>
</evidence>
<organism evidence="1">
    <name type="scientific">marine sediment metagenome</name>
    <dbReference type="NCBI Taxonomy" id="412755"/>
    <lineage>
        <taxon>unclassified sequences</taxon>
        <taxon>metagenomes</taxon>
        <taxon>ecological metagenomes</taxon>
    </lineage>
</organism>
<dbReference type="InterPro" id="IPR056908">
    <property type="entry name" value="Gp80-like"/>
</dbReference>
<accession>A0A0F9A0B0</accession>
<dbReference type="Pfam" id="PF23140">
    <property type="entry name" value="Gp80"/>
    <property type="match status" value="1"/>
</dbReference>
<sequence length="75" mass="7402">SGSDWNAASGGAIDNAVAIAFNEATGSWGTITHFALFDASSGGNMLAHGSLSASQAITSAQVLKFSAGDLDITLG</sequence>
<comment type="caution">
    <text evidence="1">The sequence shown here is derived from an EMBL/GenBank/DDBJ whole genome shotgun (WGS) entry which is preliminary data.</text>
</comment>